<comment type="subcellular location">
    <subcellularLocation>
        <location evidence="1">Membrane</location>
        <topology evidence="1">Multi-pass membrane protein</topology>
    </subcellularLocation>
</comment>
<dbReference type="PANTHER" id="PTHR21716">
    <property type="entry name" value="TRANSMEMBRANE PROTEIN"/>
    <property type="match status" value="1"/>
</dbReference>
<feature type="transmembrane region" description="Helical" evidence="6">
    <location>
        <begin position="327"/>
        <end position="347"/>
    </location>
</feature>
<evidence type="ECO:0000256" key="2">
    <source>
        <dbReference type="ARBA" id="ARBA00009773"/>
    </source>
</evidence>
<dbReference type="PANTHER" id="PTHR21716:SF15">
    <property type="entry name" value="TRANSPORT PROTEIN YRRI-RELATED"/>
    <property type="match status" value="1"/>
</dbReference>
<name>A0A366XY08_9BACI</name>
<dbReference type="Pfam" id="PF01594">
    <property type="entry name" value="AI-2E_transport"/>
    <property type="match status" value="1"/>
</dbReference>
<feature type="transmembrane region" description="Helical" evidence="6">
    <location>
        <begin position="216"/>
        <end position="237"/>
    </location>
</feature>
<accession>A0A366XY08</accession>
<dbReference type="GO" id="GO:0055085">
    <property type="term" value="P:transmembrane transport"/>
    <property type="evidence" value="ECO:0007669"/>
    <property type="project" value="TreeGrafter"/>
</dbReference>
<evidence type="ECO:0000313" key="8">
    <source>
        <dbReference type="Proteomes" id="UP000253314"/>
    </source>
</evidence>
<feature type="transmembrane region" description="Helical" evidence="6">
    <location>
        <begin position="69"/>
        <end position="91"/>
    </location>
</feature>
<reference evidence="7 8" key="1">
    <citation type="submission" date="2018-07" db="EMBL/GenBank/DDBJ databases">
        <title>Lottiidibacillus patelloidae gen. nov., sp. nov., isolated from the intestinal tract of a marine limpet and the reclassification of B. taeanensis BH030017T, B. algicola KMM 3737T and B. hwajinpoensis SW-72T as genus Lottiidibacillus.</title>
        <authorList>
            <person name="Liu R."/>
            <person name="Huang Z."/>
        </authorList>
    </citation>
    <scope>NUCLEOTIDE SEQUENCE [LARGE SCALE GENOMIC DNA]</scope>
    <source>
        <strain evidence="7 8">BH030017</strain>
    </source>
</reference>
<evidence type="ECO:0000256" key="6">
    <source>
        <dbReference type="SAM" id="Phobius"/>
    </source>
</evidence>
<dbReference type="Proteomes" id="UP000253314">
    <property type="component" value="Unassembled WGS sequence"/>
</dbReference>
<evidence type="ECO:0000256" key="1">
    <source>
        <dbReference type="ARBA" id="ARBA00004141"/>
    </source>
</evidence>
<evidence type="ECO:0000313" key="7">
    <source>
        <dbReference type="EMBL" id="RBW70448.1"/>
    </source>
</evidence>
<organism evidence="7 8">
    <name type="scientific">Bacillus taeanensis</name>
    <dbReference type="NCBI Taxonomy" id="273032"/>
    <lineage>
        <taxon>Bacteria</taxon>
        <taxon>Bacillati</taxon>
        <taxon>Bacillota</taxon>
        <taxon>Bacilli</taxon>
        <taxon>Bacillales</taxon>
        <taxon>Bacillaceae</taxon>
        <taxon>Bacillus</taxon>
    </lineage>
</organism>
<feature type="transmembrane region" description="Helical" evidence="6">
    <location>
        <begin position="162"/>
        <end position="180"/>
    </location>
</feature>
<dbReference type="GO" id="GO:0016020">
    <property type="term" value="C:membrane"/>
    <property type="evidence" value="ECO:0007669"/>
    <property type="project" value="UniProtKB-SubCell"/>
</dbReference>
<evidence type="ECO:0000256" key="5">
    <source>
        <dbReference type="ARBA" id="ARBA00023136"/>
    </source>
</evidence>
<feature type="transmembrane region" description="Helical" evidence="6">
    <location>
        <begin position="39"/>
        <end position="57"/>
    </location>
</feature>
<keyword evidence="3 6" id="KW-0812">Transmembrane</keyword>
<dbReference type="EMBL" id="QOCW01000004">
    <property type="protein sequence ID" value="RBW70448.1"/>
    <property type="molecule type" value="Genomic_DNA"/>
</dbReference>
<protein>
    <submittedName>
        <fullName evidence="7">AI-2E family transporter</fullName>
    </submittedName>
</protein>
<evidence type="ECO:0000256" key="4">
    <source>
        <dbReference type="ARBA" id="ARBA00022989"/>
    </source>
</evidence>
<gene>
    <name evidence="7" type="ORF">DS031_05315</name>
</gene>
<keyword evidence="8" id="KW-1185">Reference proteome</keyword>
<dbReference type="AlphaFoldDB" id="A0A366XY08"/>
<dbReference type="InterPro" id="IPR002549">
    <property type="entry name" value="AI-2E-like"/>
</dbReference>
<comment type="similarity">
    <text evidence="2">Belongs to the autoinducer-2 exporter (AI-2E) (TC 2.A.86) family.</text>
</comment>
<sequence length="354" mass="40284">MKKDQFVPWLIRLTVLLLIFLCSYMFLKLAPIWEPVLKVIITLLVPFFIAGFITYLLHPIIEKLHQRHIPRWLAILLIYLLFFGGVGFSVVKGLSHIIKQLQELAVGMPDLFEIYHNWIRMLNNQTSHLPPFFHTRIEQTLVDLENTLNQSIDSLIAGIKELLNGIFVLIVVPFLVFYLLKDFESVKRTAWYITPKQWRKHACSLLKQIDESLGHYIRGQLLVITILMIVAALSLWAIGMPYPILLGVIIGITDIIPYFGPILGALPAVFIAAAISIKKIFLVAGIVLFLQFLEGNVLSPLIVGKSLHMHPIFIIFALLVGEEVGGIFGMIVAVPILAVIRVLFVYFRTYRTKH</sequence>
<keyword evidence="4 6" id="KW-1133">Transmembrane helix</keyword>
<keyword evidence="5 6" id="KW-0472">Membrane</keyword>
<dbReference type="OrthoDB" id="9793390at2"/>
<feature type="transmembrane region" description="Helical" evidence="6">
    <location>
        <begin position="6"/>
        <end position="27"/>
    </location>
</feature>
<proteinExistence type="inferred from homology"/>
<comment type="caution">
    <text evidence="7">The sequence shown here is derived from an EMBL/GenBank/DDBJ whole genome shotgun (WGS) entry which is preliminary data.</text>
</comment>
<evidence type="ECO:0000256" key="3">
    <source>
        <dbReference type="ARBA" id="ARBA00022692"/>
    </source>
</evidence>
<dbReference type="RefSeq" id="WP_113804898.1">
    <property type="nucleotide sequence ID" value="NZ_QOCW01000004.1"/>
</dbReference>